<sequence length="273" mass="30669">MRRTWILLTLVALASPASHADEKPRMLFLGTTHLANHNKDVANTHVENVLVPKRQAEIEALVDQLAAFRPTHIALELPYASQGDLDARYAAYRAGTYTLKADETDQIGMRLAKKLGLARVDAVDWNGSPPGDEASYDAKAWAQAHGKADLYQAYVDRWKAFAARDTAYLPGHTVTQWYLRFNDPARMREDGANYFDMARFGDDTDNPGAAWVGHWYARNLRIFTHIRDLATKPTDRILVIYGAGHGPFLRKDAVDSGVFELVEPQQYLKAPYP</sequence>
<name>A0A0F3KMG1_9GAMM</name>
<keyword evidence="3" id="KW-1185">Reference proteome</keyword>
<evidence type="ECO:0000256" key="1">
    <source>
        <dbReference type="SAM" id="SignalP"/>
    </source>
</evidence>
<dbReference type="PATRIC" id="fig|345309.4.peg.1729"/>
<dbReference type="InterPro" id="IPR043749">
    <property type="entry name" value="DUF5694"/>
</dbReference>
<dbReference type="Pfam" id="PF18950">
    <property type="entry name" value="DUF5694"/>
    <property type="match status" value="1"/>
</dbReference>
<proteinExistence type="predicted"/>
<reference evidence="2 3" key="1">
    <citation type="submission" date="2015-03" db="EMBL/GenBank/DDBJ databases">
        <title>Draft genome sequence of Luteibacter yeojuensis strain SU11.</title>
        <authorList>
            <person name="Sulaiman J."/>
            <person name="Priya K."/>
            <person name="Chan K.-G."/>
        </authorList>
    </citation>
    <scope>NUCLEOTIDE SEQUENCE [LARGE SCALE GENOMIC DNA]</scope>
    <source>
        <strain evidence="2 3">SU11</strain>
    </source>
</reference>
<dbReference type="AlphaFoldDB" id="A0A0F3KMG1"/>
<dbReference type="RefSeq" id="WP_045829819.1">
    <property type="nucleotide sequence ID" value="NZ_JZRB01000025.1"/>
</dbReference>
<keyword evidence="1" id="KW-0732">Signal</keyword>
<protein>
    <submittedName>
        <fullName evidence="2">Uncharacterized protein</fullName>
    </submittedName>
</protein>
<gene>
    <name evidence="2" type="ORF">VI08_11910</name>
</gene>
<organism evidence="2 3">
    <name type="scientific">Luteibacter yeojuensis</name>
    <dbReference type="NCBI Taxonomy" id="345309"/>
    <lineage>
        <taxon>Bacteria</taxon>
        <taxon>Pseudomonadati</taxon>
        <taxon>Pseudomonadota</taxon>
        <taxon>Gammaproteobacteria</taxon>
        <taxon>Lysobacterales</taxon>
        <taxon>Rhodanobacteraceae</taxon>
        <taxon>Luteibacter</taxon>
    </lineage>
</organism>
<dbReference type="OrthoDB" id="69432at2"/>
<comment type="caution">
    <text evidence="2">The sequence shown here is derived from an EMBL/GenBank/DDBJ whole genome shotgun (WGS) entry which is preliminary data.</text>
</comment>
<dbReference type="Proteomes" id="UP000033651">
    <property type="component" value="Unassembled WGS sequence"/>
</dbReference>
<feature type="signal peptide" evidence="1">
    <location>
        <begin position="1"/>
        <end position="20"/>
    </location>
</feature>
<evidence type="ECO:0000313" key="3">
    <source>
        <dbReference type="Proteomes" id="UP000033651"/>
    </source>
</evidence>
<feature type="chain" id="PRO_5002463135" evidence="1">
    <location>
        <begin position="21"/>
        <end position="273"/>
    </location>
</feature>
<evidence type="ECO:0000313" key="2">
    <source>
        <dbReference type="EMBL" id="KJV32455.1"/>
    </source>
</evidence>
<accession>A0A0F3KMG1</accession>
<dbReference type="EMBL" id="JZRB01000025">
    <property type="protein sequence ID" value="KJV32455.1"/>
    <property type="molecule type" value="Genomic_DNA"/>
</dbReference>